<dbReference type="GO" id="GO:0008168">
    <property type="term" value="F:methyltransferase activity"/>
    <property type="evidence" value="ECO:0007669"/>
    <property type="project" value="UniProtKB-KW"/>
</dbReference>
<dbReference type="Pfam" id="PF13649">
    <property type="entry name" value="Methyltransf_25"/>
    <property type="match status" value="1"/>
</dbReference>
<evidence type="ECO:0000313" key="5">
    <source>
        <dbReference type="EMBL" id="SMO54123.1"/>
    </source>
</evidence>
<dbReference type="GO" id="GO:0032259">
    <property type="term" value="P:methylation"/>
    <property type="evidence" value="ECO:0007669"/>
    <property type="project" value="UniProtKB-KW"/>
</dbReference>
<organism evidence="5 6">
    <name type="scientific">Geodermatophilus aquaeductus</name>
    <dbReference type="NCBI Taxonomy" id="1564161"/>
    <lineage>
        <taxon>Bacteria</taxon>
        <taxon>Bacillati</taxon>
        <taxon>Actinomycetota</taxon>
        <taxon>Actinomycetes</taxon>
        <taxon>Geodermatophilales</taxon>
        <taxon>Geodermatophilaceae</taxon>
        <taxon>Geodermatophilus</taxon>
    </lineage>
</organism>
<dbReference type="InterPro" id="IPR029063">
    <property type="entry name" value="SAM-dependent_MTases_sf"/>
</dbReference>
<evidence type="ECO:0000256" key="3">
    <source>
        <dbReference type="ARBA" id="ARBA00022691"/>
    </source>
</evidence>
<dbReference type="PANTHER" id="PTHR43464">
    <property type="entry name" value="METHYLTRANSFERASE"/>
    <property type="match status" value="1"/>
</dbReference>
<dbReference type="Gene3D" id="3.40.50.150">
    <property type="entry name" value="Vaccinia Virus protein VP39"/>
    <property type="match status" value="1"/>
</dbReference>
<dbReference type="InterPro" id="IPR041698">
    <property type="entry name" value="Methyltransf_25"/>
</dbReference>
<dbReference type="RefSeq" id="WP_142457376.1">
    <property type="nucleotide sequence ID" value="NZ_FXTJ01000002.1"/>
</dbReference>
<keyword evidence="6" id="KW-1185">Reference proteome</keyword>
<evidence type="ECO:0000313" key="6">
    <source>
        <dbReference type="Proteomes" id="UP000317484"/>
    </source>
</evidence>
<dbReference type="AlphaFoldDB" id="A0A521C3Z6"/>
<dbReference type="SUPFAM" id="SSF53335">
    <property type="entry name" value="S-adenosyl-L-methionine-dependent methyltransferases"/>
    <property type="match status" value="1"/>
</dbReference>
<gene>
    <name evidence="5" type="ORF">SAMN06273567_102129</name>
</gene>
<sequence length="182" mass="18600">MTARPASDRRASDRLASVAGAVAARPGERVLEVGCGAGVLVTLLAAAVDPGPVVAVDRSARMVAAASRRNRAAVEAGRVRLVAAPLVDAGLVEERFDVVVAVDVRAFWTPPAPEWDVVARVLVPDGRVVLGASVMRAGDAGRVRAQAARAAGERGLAVTATAQADTVPFPTATIELRRPGGG</sequence>
<dbReference type="Proteomes" id="UP000317484">
    <property type="component" value="Unassembled WGS sequence"/>
</dbReference>
<evidence type="ECO:0000256" key="1">
    <source>
        <dbReference type="ARBA" id="ARBA00022603"/>
    </source>
</evidence>
<keyword evidence="3" id="KW-0949">S-adenosyl-L-methionine</keyword>
<dbReference type="EMBL" id="FXTJ01000002">
    <property type="protein sequence ID" value="SMO54123.1"/>
    <property type="molecule type" value="Genomic_DNA"/>
</dbReference>
<reference evidence="5 6" key="1">
    <citation type="submission" date="2017-05" db="EMBL/GenBank/DDBJ databases">
        <authorList>
            <person name="Varghese N."/>
            <person name="Submissions S."/>
        </authorList>
    </citation>
    <scope>NUCLEOTIDE SEQUENCE [LARGE SCALE GENOMIC DNA]</scope>
    <source>
        <strain evidence="5 6">DSM 46834</strain>
    </source>
</reference>
<accession>A0A521C3Z6</accession>
<keyword evidence="2 5" id="KW-0808">Transferase</keyword>
<name>A0A521C3Z6_9ACTN</name>
<dbReference type="PANTHER" id="PTHR43464:SF19">
    <property type="entry name" value="UBIQUINONE BIOSYNTHESIS O-METHYLTRANSFERASE, MITOCHONDRIAL"/>
    <property type="match status" value="1"/>
</dbReference>
<protein>
    <submittedName>
        <fullName evidence="5">Methyltransferase domain-containing protein</fullName>
    </submittedName>
</protein>
<evidence type="ECO:0000256" key="2">
    <source>
        <dbReference type="ARBA" id="ARBA00022679"/>
    </source>
</evidence>
<proteinExistence type="predicted"/>
<evidence type="ECO:0000259" key="4">
    <source>
        <dbReference type="Pfam" id="PF13649"/>
    </source>
</evidence>
<keyword evidence="1 5" id="KW-0489">Methyltransferase</keyword>
<feature type="domain" description="Methyltransferase" evidence="4">
    <location>
        <begin position="30"/>
        <end position="126"/>
    </location>
</feature>